<evidence type="ECO:0000313" key="2">
    <source>
        <dbReference type="EMBL" id="MBV4492411.1"/>
    </source>
</evidence>
<dbReference type="Gene3D" id="3.40.630.30">
    <property type="match status" value="1"/>
</dbReference>
<evidence type="ECO:0000313" key="3">
    <source>
        <dbReference type="Proteomes" id="UP000609530"/>
    </source>
</evidence>
<dbReference type="EMBL" id="JABWRZ020000001">
    <property type="protein sequence ID" value="MBV4492411.1"/>
    <property type="molecule type" value="Genomic_DNA"/>
</dbReference>
<dbReference type="InterPro" id="IPR000182">
    <property type="entry name" value="GNAT_dom"/>
</dbReference>
<dbReference type="SUPFAM" id="SSF55729">
    <property type="entry name" value="Acyl-CoA N-acyltransferases (Nat)"/>
    <property type="match status" value="1"/>
</dbReference>
<feature type="domain" description="N-acetyltransferase" evidence="1">
    <location>
        <begin position="24"/>
        <end position="167"/>
    </location>
</feature>
<protein>
    <submittedName>
        <fullName evidence="2">GNAT family N-acetyltransferase</fullName>
    </submittedName>
</protein>
<dbReference type="Proteomes" id="UP000609530">
    <property type="component" value="Unassembled WGS sequence"/>
</dbReference>
<dbReference type="Pfam" id="PF00583">
    <property type="entry name" value="Acetyltransf_1"/>
    <property type="match status" value="1"/>
</dbReference>
<dbReference type="CDD" id="cd04301">
    <property type="entry name" value="NAT_SF"/>
    <property type="match status" value="1"/>
</dbReference>
<reference evidence="2 3" key="1">
    <citation type="journal article" date="2020" name="Microorganisms">
        <title>Reliable Identification of Environmental Pseudomonas Isolates Using the rpoD Gene.</title>
        <authorList>
            <consortium name="The Broad Institute Genome Sequencing Platform"/>
            <person name="Girard L."/>
            <person name="Lood C."/>
            <person name="Rokni-Zadeh H."/>
            <person name="van Noort V."/>
            <person name="Lavigne R."/>
            <person name="De Mot R."/>
        </authorList>
    </citation>
    <scope>NUCLEOTIDE SEQUENCE [LARGE SCALE GENOMIC DNA]</scope>
    <source>
        <strain evidence="2 3">RD9SR1</strain>
    </source>
</reference>
<gene>
    <name evidence="2" type="ORF">HU760_017610</name>
</gene>
<dbReference type="InterPro" id="IPR050276">
    <property type="entry name" value="MshD_Acetyltransferase"/>
</dbReference>
<organism evidence="2 3">
    <name type="scientific">Pseudomonas oryzicola</name>
    <dbReference type="NCBI Taxonomy" id="485876"/>
    <lineage>
        <taxon>Bacteria</taxon>
        <taxon>Pseudomonadati</taxon>
        <taxon>Pseudomonadota</taxon>
        <taxon>Gammaproteobacteria</taxon>
        <taxon>Pseudomonadales</taxon>
        <taxon>Pseudomonadaceae</taxon>
        <taxon>Pseudomonas</taxon>
    </lineage>
</organism>
<comment type="caution">
    <text evidence="2">The sequence shown here is derived from an EMBL/GenBank/DDBJ whole genome shotgun (WGS) entry which is preliminary data.</text>
</comment>
<dbReference type="PROSITE" id="PS51186">
    <property type="entry name" value="GNAT"/>
    <property type="match status" value="1"/>
</dbReference>
<evidence type="ECO:0000259" key="1">
    <source>
        <dbReference type="PROSITE" id="PS51186"/>
    </source>
</evidence>
<keyword evidence="3" id="KW-1185">Reference proteome</keyword>
<name>A0ABS6QDZ8_9PSED</name>
<accession>A0ABS6QDZ8</accession>
<dbReference type="PANTHER" id="PTHR43617">
    <property type="entry name" value="L-AMINO ACID N-ACETYLTRANSFERASE"/>
    <property type="match status" value="1"/>
</dbReference>
<sequence length="167" mass="18360">MLKGPLLPRGESNMSNLCPPVFLVSLSSPEEEALCRALRVRDDQSDFIASNAESLEQAADSPWCEPLAIRAMQTGELVGFLMHALDPDENSRWIYRLMIDRNHQGRGYGRAALRALMAHLHTLPGGPGVALGVDPENIGARRLYASEGFVETGEVIDGELIMRRMST</sequence>
<dbReference type="InterPro" id="IPR016181">
    <property type="entry name" value="Acyl_CoA_acyltransferase"/>
</dbReference>
<proteinExistence type="predicted"/>